<comment type="similarity">
    <text evidence="2 7">Belongs to the thioredoxin family. DsbC subfamily.</text>
</comment>
<keyword evidence="4 7" id="KW-0574">Periplasm</keyword>
<dbReference type="Gene3D" id="3.10.450.70">
    <property type="entry name" value="Disulphide bond isomerase, DsbC/G, N-terminal"/>
    <property type="match status" value="1"/>
</dbReference>
<evidence type="ECO:0000256" key="2">
    <source>
        <dbReference type="ARBA" id="ARBA00009813"/>
    </source>
</evidence>
<comment type="caution">
    <text evidence="10">The sequence shown here is derived from an EMBL/GenBank/DDBJ whole genome shotgun (WGS) entry which is preliminary data.</text>
</comment>
<gene>
    <name evidence="10" type="ORF">ISO4_03215</name>
</gene>
<evidence type="ECO:0000313" key="11">
    <source>
        <dbReference type="Proteomes" id="UP000644441"/>
    </source>
</evidence>
<dbReference type="Gene3D" id="3.40.30.10">
    <property type="entry name" value="Glutaredoxin"/>
    <property type="match status" value="1"/>
</dbReference>
<comment type="subcellular location">
    <subcellularLocation>
        <location evidence="1 7">Periplasm</location>
    </subcellularLocation>
</comment>
<dbReference type="SUPFAM" id="SSF54423">
    <property type="entry name" value="DsbC/DsbG N-terminal domain-like"/>
    <property type="match status" value="1"/>
</dbReference>
<dbReference type="Proteomes" id="UP000644441">
    <property type="component" value="Unassembled WGS sequence"/>
</dbReference>
<evidence type="ECO:0000313" key="10">
    <source>
        <dbReference type="EMBL" id="MBF5054613.1"/>
    </source>
</evidence>
<dbReference type="RefSeq" id="WP_194856914.1">
    <property type="nucleotide sequence ID" value="NZ_ARXR01000057.1"/>
</dbReference>
<comment type="function">
    <text evidence="7">Required for disulfide bond formation in some periplasmic proteins. Acts by transferring its disulfide bond to other proteins and is reduced in the process.</text>
</comment>
<accession>A0ABS0AKF2</accession>
<dbReference type="SUPFAM" id="SSF52833">
    <property type="entry name" value="Thioredoxin-like"/>
    <property type="match status" value="1"/>
</dbReference>
<keyword evidence="3 7" id="KW-0732">Signal</keyword>
<evidence type="ECO:0000259" key="8">
    <source>
        <dbReference type="Pfam" id="PF10411"/>
    </source>
</evidence>
<evidence type="ECO:0000256" key="3">
    <source>
        <dbReference type="ARBA" id="ARBA00022729"/>
    </source>
</evidence>
<dbReference type="InterPro" id="IPR012336">
    <property type="entry name" value="Thioredoxin-like_fold"/>
</dbReference>
<keyword evidence="6 7" id="KW-0676">Redox-active center</keyword>
<feature type="domain" description="Thioredoxin-like fold" evidence="9">
    <location>
        <begin position="116"/>
        <end position="240"/>
    </location>
</feature>
<feature type="domain" description="Disulphide bond isomerase DsbC/G N-terminal" evidence="8">
    <location>
        <begin position="27"/>
        <end position="90"/>
    </location>
</feature>
<evidence type="ECO:0000256" key="6">
    <source>
        <dbReference type="ARBA" id="ARBA00023284"/>
    </source>
</evidence>
<dbReference type="Pfam" id="PF10411">
    <property type="entry name" value="DsbC_N"/>
    <property type="match status" value="1"/>
</dbReference>
<evidence type="ECO:0000256" key="4">
    <source>
        <dbReference type="ARBA" id="ARBA00022764"/>
    </source>
</evidence>
<sequence length="249" mass="27059">MKPYHYILNVLLITLALPSLATADLRERVVEALAITNPNLSVEGVTDSPVDGVKEIKLSNGGFLYASPNGDHVFSGRLLVFKDNSLVDLTQESEREARVRALQDLDPGTAITFAASGQEKHEIFVFMDTTCAYCKKFHAHMDEMNERGVTVHYLALPRSGVNTSVADTMARIWCAQDPQTAITDAYAGKPFTQEVMPCRAPVADQYDMAQTLGVSGTPSVFSQDGRNLGGYMTPDDLVAAIANTDGIKN</sequence>
<dbReference type="InterPro" id="IPR033954">
    <property type="entry name" value="DiS-bond_Isoase_DsbC/G"/>
</dbReference>
<keyword evidence="11" id="KW-1185">Reference proteome</keyword>
<dbReference type="PANTHER" id="PTHR35272:SF3">
    <property type="entry name" value="THIOL:DISULFIDE INTERCHANGE PROTEIN DSBC"/>
    <property type="match status" value="1"/>
</dbReference>
<evidence type="ECO:0000259" key="9">
    <source>
        <dbReference type="Pfam" id="PF13098"/>
    </source>
</evidence>
<keyword evidence="5" id="KW-1015">Disulfide bond</keyword>
<dbReference type="EMBL" id="ARXR01000057">
    <property type="protein sequence ID" value="MBF5054613.1"/>
    <property type="molecule type" value="Genomic_DNA"/>
</dbReference>
<feature type="chain" id="PRO_5044985074" description="Thiol:disulfide interchange protein" evidence="7">
    <location>
        <begin position="24"/>
        <end position="249"/>
    </location>
</feature>
<reference evidence="10 11" key="1">
    <citation type="submission" date="2012-09" db="EMBL/GenBank/DDBJ databases">
        <title>Genome Sequence of alkane-degrading Bacterium Alcanivorax venustensis ISO4.</title>
        <authorList>
            <person name="Lai Q."/>
            <person name="Shao Z."/>
        </authorList>
    </citation>
    <scope>NUCLEOTIDE SEQUENCE [LARGE SCALE GENOMIC DNA]</scope>
    <source>
        <strain evidence="10 11">ISO4</strain>
    </source>
</reference>
<dbReference type="InterPro" id="IPR009094">
    <property type="entry name" value="DiS-bond_isomerase_DsbC/G_N_sf"/>
</dbReference>
<name>A0ABS0AKF2_9GAMM</name>
<feature type="signal peptide" evidence="7">
    <location>
        <begin position="1"/>
        <end position="23"/>
    </location>
</feature>
<protein>
    <recommendedName>
        <fullName evidence="7">Thiol:disulfide interchange protein</fullName>
    </recommendedName>
</protein>
<dbReference type="InterPro" id="IPR051470">
    <property type="entry name" value="Thiol:disulfide_interchange"/>
</dbReference>
<dbReference type="PANTHER" id="PTHR35272">
    <property type="entry name" value="THIOL:DISULFIDE INTERCHANGE PROTEIN DSBC-RELATED"/>
    <property type="match status" value="1"/>
</dbReference>
<organism evidence="10 11">
    <name type="scientific">Alloalcanivorax venustensis ISO4</name>
    <dbReference type="NCBI Taxonomy" id="1177184"/>
    <lineage>
        <taxon>Bacteria</taxon>
        <taxon>Pseudomonadati</taxon>
        <taxon>Pseudomonadota</taxon>
        <taxon>Gammaproteobacteria</taxon>
        <taxon>Oceanospirillales</taxon>
        <taxon>Alcanivoracaceae</taxon>
        <taxon>Alloalcanivorax</taxon>
    </lineage>
</organism>
<evidence type="ECO:0000256" key="5">
    <source>
        <dbReference type="ARBA" id="ARBA00023157"/>
    </source>
</evidence>
<dbReference type="CDD" id="cd03020">
    <property type="entry name" value="DsbA_DsbC_DsbG"/>
    <property type="match status" value="1"/>
</dbReference>
<proteinExistence type="inferred from homology"/>
<dbReference type="Pfam" id="PF13098">
    <property type="entry name" value="Thioredoxin_2"/>
    <property type="match status" value="1"/>
</dbReference>
<dbReference type="InterPro" id="IPR036249">
    <property type="entry name" value="Thioredoxin-like_sf"/>
</dbReference>
<evidence type="ECO:0000256" key="1">
    <source>
        <dbReference type="ARBA" id="ARBA00004418"/>
    </source>
</evidence>
<dbReference type="InterPro" id="IPR018950">
    <property type="entry name" value="DiS-bond_isomerase_DsbC/G_N"/>
</dbReference>
<evidence type="ECO:0000256" key="7">
    <source>
        <dbReference type="RuleBase" id="RU364038"/>
    </source>
</evidence>